<evidence type="ECO:0000259" key="1">
    <source>
        <dbReference type="Pfam" id="PF05235"/>
    </source>
</evidence>
<keyword evidence="3" id="KW-1185">Reference proteome</keyword>
<dbReference type="InterPro" id="IPR007899">
    <property type="entry name" value="CHAD_dom"/>
</dbReference>
<dbReference type="PANTHER" id="PTHR39339">
    <property type="entry name" value="SLR1444 PROTEIN"/>
    <property type="match status" value="1"/>
</dbReference>
<dbReference type="EMBL" id="JAXAVX010000014">
    <property type="protein sequence ID" value="MDX8153423.1"/>
    <property type="molecule type" value="Genomic_DNA"/>
</dbReference>
<sequence>MKAQRVEGIEPEGTLADNAERIVRVRLAELQSFVPAALDPDEVEALHDMRIAAKRLRYVLEVTAESCFGPYARTAAKRAKHLQDLIGEIHDCDVALPRLREAIAERRAADVAALRERAAEASDLDPRLAVGLPHAAEHRGLVTLATYLEARRDLLYDRFLLLWQELQREGFGARLEFALAERPARDDHTAFTG</sequence>
<evidence type="ECO:0000313" key="3">
    <source>
        <dbReference type="Proteomes" id="UP001277761"/>
    </source>
</evidence>
<dbReference type="RefSeq" id="WP_319955574.1">
    <property type="nucleotide sequence ID" value="NZ_JAXAVX010000014.1"/>
</dbReference>
<proteinExistence type="predicted"/>
<evidence type="ECO:0000313" key="2">
    <source>
        <dbReference type="EMBL" id="MDX8153423.1"/>
    </source>
</evidence>
<gene>
    <name evidence="2" type="ORF">SK069_17630</name>
</gene>
<dbReference type="InterPro" id="IPR038186">
    <property type="entry name" value="CHAD_dom_sf"/>
</dbReference>
<comment type="caution">
    <text evidence="2">The sequence shown here is derived from an EMBL/GenBank/DDBJ whole genome shotgun (WGS) entry which is preliminary data.</text>
</comment>
<name>A0ABU4VR94_9ACTN</name>
<dbReference type="Proteomes" id="UP001277761">
    <property type="component" value="Unassembled WGS sequence"/>
</dbReference>
<dbReference type="PANTHER" id="PTHR39339:SF1">
    <property type="entry name" value="CHAD DOMAIN-CONTAINING PROTEIN"/>
    <property type="match status" value="1"/>
</dbReference>
<organism evidence="2 3">
    <name type="scientific">Patulibacter brassicae</name>
    <dbReference type="NCBI Taxonomy" id="1705717"/>
    <lineage>
        <taxon>Bacteria</taxon>
        <taxon>Bacillati</taxon>
        <taxon>Actinomycetota</taxon>
        <taxon>Thermoleophilia</taxon>
        <taxon>Solirubrobacterales</taxon>
        <taxon>Patulibacteraceae</taxon>
        <taxon>Patulibacter</taxon>
    </lineage>
</organism>
<feature type="domain" description="CHAD" evidence="1">
    <location>
        <begin position="14"/>
        <end position="100"/>
    </location>
</feature>
<protein>
    <submittedName>
        <fullName evidence="2">CHAD domain-containing protein</fullName>
    </submittedName>
</protein>
<dbReference type="Gene3D" id="1.40.20.10">
    <property type="entry name" value="CHAD domain"/>
    <property type="match status" value="1"/>
</dbReference>
<dbReference type="Pfam" id="PF05235">
    <property type="entry name" value="CHAD"/>
    <property type="match status" value="1"/>
</dbReference>
<reference evidence="2 3" key="1">
    <citation type="submission" date="2023-11" db="EMBL/GenBank/DDBJ databases">
        <authorList>
            <person name="Xu M."/>
            <person name="Jiang T."/>
        </authorList>
    </citation>
    <scope>NUCLEOTIDE SEQUENCE [LARGE SCALE GENOMIC DNA]</scope>
    <source>
        <strain evidence="2 3">SD</strain>
    </source>
</reference>
<accession>A0ABU4VR94</accession>